<dbReference type="InterPro" id="IPR052389">
    <property type="entry name" value="Sec_Metab_Biosynth-Assoc"/>
</dbReference>
<dbReference type="PANTHER" id="PTHR38110">
    <property type="entry name" value="CHROMOSOME 23, WHOLE GENOME SHOTGUN SEQUENCE"/>
    <property type="match status" value="1"/>
</dbReference>
<dbReference type="EMBL" id="AZGY01000002">
    <property type="protein sequence ID" value="OAA32021.1"/>
    <property type="molecule type" value="Genomic_DNA"/>
</dbReference>
<dbReference type="AlphaFoldDB" id="A0A166U3V0"/>
<organism evidence="3 4">
    <name type="scientific">Moelleriella libera RCEF 2490</name>
    <dbReference type="NCBI Taxonomy" id="1081109"/>
    <lineage>
        <taxon>Eukaryota</taxon>
        <taxon>Fungi</taxon>
        <taxon>Dikarya</taxon>
        <taxon>Ascomycota</taxon>
        <taxon>Pezizomycotina</taxon>
        <taxon>Sordariomycetes</taxon>
        <taxon>Hypocreomycetidae</taxon>
        <taxon>Hypocreales</taxon>
        <taxon>Clavicipitaceae</taxon>
        <taxon>Moelleriella</taxon>
    </lineage>
</organism>
<dbReference type="Proteomes" id="UP000078544">
    <property type="component" value="Unassembled WGS sequence"/>
</dbReference>
<dbReference type="InterPro" id="IPR049449">
    <property type="entry name" value="TesB_ACOT8-like_N"/>
</dbReference>
<evidence type="ECO:0000313" key="3">
    <source>
        <dbReference type="EMBL" id="OAA32021.1"/>
    </source>
</evidence>
<name>A0A166U3V0_9HYPO</name>
<accession>A0A166U3V0</accession>
<dbReference type="InterPro" id="IPR049450">
    <property type="entry name" value="ACOT8-like_C"/>
</dbReference>
<dbReference type="Pfam" id="PF20789">
    <property type="entry name" value="4HBT_3C"/>
    <property type="match status" value="1"/>
</dbReference>
<evidence type="ECO:0000259" key="1">
    <source>
        <dbReference type="Pfam" id="PF13622"/>
    </source>
</evidence>
<protein>
    <submittedName>
        <fullName evidence="3">Thioesterase superfamily</fullName>
    </submittedName>
</protein>
<proteinExistence type="predicted"/>
<dbReference type="InterPro" id="IPR029069">
    <property type="entry name" value="HotDog_dom_sf"/>
</dbReference>
<dbReference type="SUPFAM" id="SSF54637">
    <property type="entry name" value="Thioesterase/thiol ester dehydrase-isomerase"/>
    <property type="match status" value="2"/>
</dbReference>
<feature type="domain" description="Acyl-CoA thioesterase-like N-terminal HotDog" evidence="1">
    <location>
        <begin position="31"/>
        <end position="117"/>
    </location>
</feature>
<dbReference type="Pfam" id="PF13622">
    <property type="entry name" value="4HBT_3"/>
    <property type="match status" value="1"/>
</dbReference>
<sequence>MASSSSRVKTSLNDALQLKQLSDDTFGINFPSAFCYDTRAHGGTLISQVHRAAKLYFAAAKDKPSFPDVTDSKTHFLRPASRTETTFRVSEIAVGRTSATVEVRVLQAGKTTMIALLAMGDFARMRGPDLATGSRLLPPPSSASIELLETDNDPNWASLQLPWQPDGYLRLFSHIKFFLPRRLPHLSLWDHWLTPNDADAAFRYTNDHLPFVADMTFPMTDNLQPGGGPLGEHARILAVCEAQRADRAAGRAELSPGPAGKDAVWPQYVCLSLNFNMEVKKKLPDEGVKWLFTRCRARQIRQGRMDNECTILDEHGDIVAVVHHVLQVLKADANPLPKEHAKPSAKM</sequence>
<comment type="caution">
    <text evidence="3">The sequence shown here is derived from an EMBL/GenBank/DDBJ whole genome shotgun (WGS) entry which is preliminary data.</text>
</comment>
<keyword evidence="4" id="KW-1185">Reference proteome</keyword>
<dbReference type="Gene3D" id="2.40.160.210">
    <property type="entry name" value="Acyl-CoA thioesterase, double hotdog domain"/>
    <property type="match status" value="1"/>
</dbReference>
<dbReference type="STRING" id="1081109.A0A166U3V0"/>
<gene>
    <name evidence="3" type="ORF">AAL_01353</name>
</gene>
<dbReference type="PANTHER" id="PTHR38110:SF1">
    <property type="entry name" value="THIOESTERASE DOMAIN-CONTAINING PROTEIN"/>
    <property type="match status" value="1"/>
</dbReference>
<dbReference type="OrthoDB" id="4956270at2759"/>
<evidence type="ECO:0000313" key="4">
    <source>
        <dbReference type="Proteomes" id="UP000078544"/>
    </source>
</evidence>
<evidence type="ECO:0000259" key="2">
    <source>
        <dbReference type="Pfam" id="PF20789"/>
    </source>
</evidence>
<reference evidence="3 4" key="1">
    <citation type="journal article" date="2016" name="Genome Biol. Evol.">
        <title>Divergent and convergent evolution of fungal pathogenicity.</title>
        <authorList>
            <person name="Shang Y."/>
            <person name="Xiao G."/>
            <person name="Zheng P."/>
            <person name="Cen K."/>
            <person name="Zhan S."/>
            <person name="Wang C."/>
        </authorList>
    </citation>
    <scope>NUCLEOTIDE SEQUENCE [LARGE SCALE GENOMIC DNA]</scope>
    <source>
        <strain evidence="3 4">RCEF 2490</strain>
    </source>
</reference>
<dbReference type="InterPro" id="IPR042171">
    <property type="entry name" value="Acyl-CoA_hotdog"/>
</dbReference>
<feature type="domain" description="Acyl-CoA thioesterase-like C-terminal" evidence="2">
    <location>
        <begin position="170"/>
        <end position="327"/>
    </location>
</feature>